<dbReference type="Gene3D" id="1.10.150.20">
    <property type="entry name" value="5' to 3' exonuclease, C-terminal subdomain"/>
    <property type="match status" value="1"/>
</dbReference>
<feature type="region of interest" description="Disordered" evidence="1">
    <location>
        <begin position="39"/>
        <end position="111"/>
    </location>
</feature>
<feature type="region of interest" description="Disordered" evidence="1">
    <location>
        <begin position="240"/>
        <end position="282"/>
    </location>
</feature>
<sequence length="337" mass="36010">MARLPTASEVNDQCRYTHQEYREVFGSLVTAYKQAGIVPEDVSEAELTTYATGKSSDKNGSEAKSTSDTSPPSSASSGQEGANTEEVTAHSGVSSKLEKPATQEQTKDRIGQVEVTEDALVKEIQRFAEIIDEPPTEELVISYGEYESTAYETVFESWDQTLEEAGFNPADVPDWSDRKYTNAEILGEISDLAEELGHPPTTTEMNKYGDVTGGIGSLRFGSWANAISLAGLDSDERSSIQKATAASDGQSGSSTADSEGSAEEITGTSEPTDANAEESSFEELTSVSGVLKSDAIALAEAGYASRKALKEASADDLQKVEKINLQLALRIKADVEE</sequence>
<evidence type="ECO:0000313" key="3">
    <source>
        <dbReference type="Proteomes" id="UP001154061"/>
    </source>
</evidence>
<feature type="compositionally biased region" description="Basic and acidic residues" evidence="1">
    <location>
        <begin position="96"/>
        <end position="111"/>
    </location>
</feature>
<accession>A0A9Q4L132</accession>
<dbReference type="InterPro" id="IPR041025">
    <property type="entry name" value="HNH_repeat"/>
</dbReference>
<comment type="caution">
    <text evidence="2">The sequence shown here is derived from an EMBL/GenBank/DDBJ whole genome shotgun (WGS) entry which is preliminary data.</text>
</comment>
<feature type="compositionally biased region" description="Polar residues" evidence="1">
    <location>
        <begin position="240"/>
        <end position="258"/>
    </location>
</feature>
<keyword evidence="3" id="KW-1185">Reference proteome</keyword>
<name>A0A9Q4L132_9EURY</name>
<dbReference type="RefSeq" id="WP_277524466.1">
    <property type="nucleotide sequence ID" value="NZ_JAMQOT010000010.1"/>
</dbReference>
<dbReference type="SUPFAM" id="SSF47794">
    <property type="entry name" value="Rad51 N-terminal domain-like"/>
    <property type="match status" value="1"/>
</dbReference>
<dbReference type="GO" id="GO:0000166">
    <property type="term" value="F:nucleotide binding"/>
    <property type="evidence" value="ECO:0007669"/>
    <property type="project" value="InterPro"/>
</dbReference>
<dbReference type="AlphaFoldDB" id="A0A9Q4L132"/>
<dbReference type="Pfam" id="PF14520">
    <property type="entry name" value="HHH_5"/>
    <property type="match status" value="1"/>
</dbReference>
<organism evidence="2 3">
    <name type="scientific">Natrinema salsiterrestre</name>
    <dbReference type="NCBI Taxonomy" id="2950540"/>
    <lineage>
        <taxon>Archaea</taxon>
        <taxon>Methanobacteriati</taxon>
        <taxon>Methanobacteriota</taxon>
        <taxon>Stenosarchaea group</taxon>
        <taxon>Halobacteria</taxon>
        <taxon>Halobacteriales</taxon>
        <taxon>Natrialbaceae</taxon>
        <taxon>Natrinema</taxon>
    </lineage>
</organism>
<dbReference type="Pfam" id="PF18780">
    <property type="entry name" value="HNH_repeat"/>
    <property type="match status" value="2"/>
</dbReference>
<feature type="compositionally biased region" description="Polar residues" evidence="1">
    <location>
        <begin position="78"/>
        <end position="94"/>
    </location>
</feature>
<dbReference type="EMBL" id="JAMQOT010000010">
    <property type="protein sequence ID" value="MDF9747938.1"/>
    <property type="molecule type" value="Genomic_DNA"/>
</dbReference>
<dbReference type="Proteomes" id="UP001154061">
    <property type="component" value="Unassembled WGS sequence"/>
</dbReference>
<feature type="compositionally biased region" description="Low complexity" evidence="1">
    <location>
        <begin position="66"/>
        <end position="77"/>
    </location>
</feature>
<dbReference type="InterPro" id="IPR010995">
    <property type="entry name" value="DNA_repair_Rad51/TF_NusA_a-hlx"/>
</dbReference>
<gene>
    <name evidence="2" type="ORF">NDI89_20400</name>
</gene>
<evidence type="ECO:0000313" key="2">
    <source>
        <dbReference type="EMBL" id="MDF9747938.1"/>
    </source>
</evidence>
<proteinExistence type="predicted"/>
<evidence type="ECO:0000256" key="1">
    <source>
        <dbReference type="SAM" id="MobiDB-lite"/>
    </source>
</evidence>
<protein>
    <submittedName>
        <fullName evidence="2">Helix-hairpin-helix domain-containing protein</fullName>
    </submittedName>
</protein>
<reference evidence="2" key="1">
    <citation type="submission" date="2022-06" db="EMBL/GenBank/DDBJ databases">
        <title>Natrinema sp. a new haloarchaeum isolate from saline soil.</title>
        <authorList>
            <person name="Strakova D."/>
            <person name="Galisteo C."/>
            <person name="Sanchez-Porro C."/>
            <person name="Ventosa A."/>
        </authorList>
    </citation>
    <scope>NUCLEOTIDE SEQUENCE</scope>
    <source>
        <strain evidence="2">S1CR25-10</strain>
    </source>
</reference>